<dbReference type="PANTHER" id="PTHR34853:SF1">
    <property type="entry name" value="LIPASE 5"/>
    <property type="match status" value="1"/>
</dbReference>
<reference evidence="1 2" key="1">
    <citation type="submission" date="2019-07" db="EMBL/GenBank/DDBJ databases">
        <title>Rhodococcus cavernicolus sp. nov., isolated from a cave.</title>
        <authorList>
            <person name="Lee S.D."/>
        </authorList>
    </citation>
    <scope>NUCLEOTIDE SEQUENCE [LARGE SCALE GENOMIC DNA]</scope>
    <source>
        <strain evidence="1 2">C1-24</strain>
    </source>
</reference>
<dbReference type="InterPro" id="IPR029058">
    <property type="entry name" value="AB_hydrolase_fold"/>
</dbReference>
<dbReference type="Gene3D" id="3.40.50.1820">
    <property type="entry name" value="alpha/beta hydrolase"/>
    <property type="match status" value="1"/>
</dbReference>
<dbReference type="Pfam" id="PF03583">
    <property type="entry name" value="LIP"/>
    <property type="match status" value="1"/>
</dbReference>
<dbReference type="PIRSF" id="PIRSF029171">
    <property type="entry name" value="Esterase_LipA"/>
    <property type="match status" value="1"/>
</dbReference>
<sequence>MVADPHDVRCWRFRVRRILVAVLALVATVGAGPNAFASPPAPITAFYQPPVPLPPGAPGDVIRSEPSHLALSVPGGSGTFPANATRIMYRSTGATGLPNAVTGTVLDPSLPWRGPGVRPLVSFAIGTHGQGDQCAPSKLFNQVIQYNPPLDLMTEYEVVFIDLLLAQGIGVVVTDYDGLGTPAVHSYLNSAALAHAVIDAARAAQRVGGTSIPAHGPVAFWGYSEGGGAAAAAGEYAASYGPDLDVRGTFAGAAASPDLIAQAAKFDGTILSGFNGYLLNGLRAVYPQAAPVIDGFLNPAGRQLLAAAANQCAIETSLTYGFRRSSDMTVDHRSFAAHLADDPVTGSIVKSLHIGDRKPNAPVLLSTASADDIVPAEPIRATAAQWCGQGATVELLDLPTPPILPGTAIVHVIDSPLSIFGRSLAWLNESFDGVPARSTC</sequence>
<dbReference type="Proteomes" id="UP000322244">
    <property type="component" value="Unassembled WGS sequence"/>
</dbReference>
<evidence type="ECO:0000313" key="2">
    <source>
        <dbReference type="Proteomes" id="UP000322244"/>
    </source>
</evidence>
<dbReference type="SUPFAM" id="SSF53474">
    <property type="entry name" value="alpha/beta-Hydrolases"/>
    <property type="match status" value="1"/>
</dbReference>
<dbReference type="InterPro" id="IPR005152">
    <property type="entry name" value="Lipase_secreted"/>
</dbReference>
<organism evidence="1 2">
    <name type="scientific">Antrihabitans cavernicola</name>
    <dbReference type="NCBI Taxonomy" id="2495913"/>
    <lineage>
        <taxon>Bacteria</taxon>
        <taxon>Bacillati</taxon>
        <taxon>Actinomycetota</taxon>
        <taxon>Actinomycetes</taxon>
        <taxon>Mycobacteriales</taxon>
        <taxon>Nocardiaceae</taxon>
        <taxon>Antrihabitans</taxon>
    </lineage>
</organism>
<name>A0A5A7SGF7_9NOCA</name>
<dbReference type="PANTHER" id="PTHR34853">
    <property type="match status" value="1"/>
</dbReference>
<gene>
    <name evidence="1" type="ORF">FOY51_01590</name>
</gene>
<keyword evidence="2" id="KW-1185">Reference proteome</keyword>
<comment type="caution">
    <text evidence="1">The sequence shown here is derived from an EMBL/GenBank/DDBJ whole genome shotgun (WGS) entry which is preliminary data.</text>
</comment>
<proteinExistence type="predicted"/>
<evidence type="ECO:0000313" key="1">
    <source>
        <dbReference type="EMBL" id="KAA0024664.1"/>
    </source>
</evidence>
<dbReference type="AlphaFoldDB" id="A0A5A7SGF7"/>
<dbReference type="GO" id="GO:0004806">
    <property type="term" value="F:triacylglycerol lipase activity"/>
    <property type="evidence" value="ECO:0007669"/>
    <property type="project" value="InterPro"/>
</dbReference>
<dbReference type="Gene3D" id="1.10.260.130">
    <property type="match status" value="1"/>
</dbReference>
<dbReference type="GO" id="GO:0016042">
    <property type="term" value="P:lipid catabolic process"/>
    <property type="evidence" value="ECO:0007669"/>
    <property type="project" value="InterPro"/>
</dbReference>
<accession>A0A5A7SGF7</accession>
<protein>
    <submittedName>
        <fullName evidence="1">Lipase</fullName>
    </submittedName>
</protein>
<dbReference type="EMBL" id="VLNY01000001">
    <property type="protein sequence ID" value="KAA0024664.1"/>
    <property type="molecule type" value="Genomic_DNA"/>
</dbReference>
<dbReference type="OrthoDB" id="9798122at2"/>